<dbReference type="NCBIfam" id="NF045485">
    <property type="entry name" value="FPPsyn"/>
    <property type="match status" value="1"/>
</dbReference>
<comment type="similarity">
    <text evidence="2 7">Belongs to the FPP/GGPP synthase family.</text>
</comment>
<dbReference type="PANTHER" id="PTHR43281:SF1">
    <property type="entry name" value="FARNESYL DIPHOSPHATE SYNTHASE"/>
    <property type="match status" value="1"/>
</dbReference>
<reference evidence="8" key="1">
    <citation type="submission" date="2019-02" db="EMBL/GenBank/DDBJ databases">
        <authorList>
            <person name="Li S.-H."/>
        </authorList>
    </citation>
    <scope>NUCLEOTIDE SEQUENCE</scope>
    <source>
        <strain evidence="8">IMCC14734</strain>
    </source>
</reference>
<dbReference type="Gene3D" id="1.10.600.10">
    <property type="entry name" value="Farnesyl Diphosphate Synthase"/>
    <property type="match status" value="1"/>
</dbReference>
<evidence type="ECO:0000313" key="8">
    <source>
        <dbReference type="EMBL" id="MCX2982781.1"/>
    </source>
</evidence>
<dbReference type="InterPro" id="IPR000092">
    <property type="entry name" value="Polyprenyl_synt"/>
</dbReference>
<dbReference type="SUPFAM" id="SSF48576">
    <property type="entry name" value="Terpenoid synthases"/>
    <property type="match status" value="1"/>
</dbReference>
<evidence type="ECO:0000256" key="1">
    <source>
        <dbReference type="ARBA" id="ARBA00001946"/>
    </source>
</evidence>
<organism evidence="8 9">
    <name type="scientific">Candidatus Litorirhabdus singularis</name>
    <dbReference type="NCBI Taxonomy" id="2518993"/>
    <lineage>
        <taxon>Bacteria</taxon>
        <taxon>Pseudomonadati</taxon>
        <taxon>Pseudomonadota</taxon>
        <taxon>Gammaproteobacteria</taxon>
        <taxon>Cellvibrionales</taxon>
        <taxon>Halieaceae</taxon>
        <taxon>Candidatus Litorirhabdus</taxon>
    </lineage>
</organism>
<dbReference type="InterPro" id="IPR053378">
    <property type="entry name" value="Prenyl_diphosphate_synthase"/>
</dbReference>
<accession>A0ABT3TKD9</accession>
<proteinExistence type="inferred from homology"/>
<dbReference type="RefSeq" id="WP_279246809.1">
    <property type="nucleotide sequence ID" value="NZ_SHNN01000004.1"/>
</dbReference>
<evidence type="ECO:0000256" key="2">
    <source>
        <dbReference type="ARBA" id="ARBA00006706"/>
    </source>
</evidence>
<evidence type="ECO:0000256" key="6">
    <source>
        <dbReference type="ARBA" id="ARBA00023229"/>
    </source>
</evidence>
<dbReference type="Pfam" id="PF00348">
    <property type="entry name" value="polyprenyl_synt"/>
    <property type="match status" value="1"/>
</dbReference>
<dbReference type="PANTHER" id="PTHR43281">
    <property type="entry name" value="FARNESYL DIPHOSPHATE SYNTHASE"/>
    <property type="match status" value="1"/>
</dbReference>
<dbReference type="InterPro" id="IPR008949">
    <property type="entry name" value="Isoprenoid_synthase_dom_sf"/>
</dbReference>
<protein>
    <submittedName>
        <fullName evidence="8">Polyprenyl synthetase family protein</fullName>
    </submittedName>
</protein>
<evidence type="ECO:0000256" key="5">
    <source>
        <dbReference type="ARBA" id="ARBA00022842"/>
    </source>
</evidence>
<keyword evidence="9" id="KW-1185">Reference proteome</keyword>
<dbReference type="PROSITE" id="PS00723">
    <property type="entry name" value="POLYPRENYL_SYNTHASE_1"/>
    <property type="match status" value="1"/>
</dbReference>
<dbReference type="Proteomes" id="UP001143362">
    <property type="component" value="Unassembled WGS sequence"/>
</dbReference>
<dbReference type="PROSITE" id="PS00444">
    <property type="entry name" value="POLYPRENYL_SYNTHASE_2"/>
    <property type="match status" value="1"/>
</dbReference>
<dbReference type="SFLD" id="SFLDS00005">
    <property type="entry name" value="Isoprenoid_Synthase_Type_I"/>
    <property type="match status" value="1"/>
</dbReference>
<evidence type="ECO:0000256" key="4">
    <source>
        <dbReference type="ARBA" id="ARBA00022723"/>
    </source>
</evidence>
<evidence type="ECO:0000256" key="3">
    <source>
        <dbReference type="ARBA" id="ARBA00022679"/>
    </source>
</evidence>
<sequence length="302" mass="31726">MSARLEAWQQRCNSQLEPLLGAPGSEFSSNATPLLERLFEACNYSLSAGGKRIRPLLTYAAAEAINSVAAERNAIDYAACAIEMIHTYSLVHDDLPAMDDDNLRRGLPTCHIAYDEATAVLVGDALQARAFELLTEAPGCSPQIRLQMVQCLAAASGARGMVGGQAIDVAAAQNLISAEHLQAMHALKTGALIQAAISLGALAAGADTKRLAQLDSFGRSIGLAFQVQDDVLDVASDSTTLGKNQGSDAAANKPTYVTQLGLEGARHRVDELLADASTALAPFGAAGSGLLEIAHYICRRDH</sequence>
<keyword evidence="4" id="KW-0479">Metal-binding</keyword>
<dbReference type="EMBL" id="SHNN01000004">
    <property type="protein sequence ID" value="MCX2982781.1"/>
    <property type="molecule type" value="Genomic_DNA"/>
</dbReference>
<evidence type="ECO:0000313" key="9">
    <source>
        <dbReference type="Proteomes" id="UP001143362"/>
    </source>
</evidence>
<comment type="cofactor">
    <cofactor evidence="1">
        <name>Mg(2+)</name>
        <dbReference type="ChEBI" id="CHEBI:18420"/>
    </cofactor>
</comment>
<comment type="caution">
    <text evidence="8">The sequence shown here is derived from an EMBL/GenBank/DDBJ whole genome shotgun (WGS) entry which is preliminary data.</text>
</comment>
<evidence type="ECO:0000256" key="7">
    <source>
        <dbReference type="RuleBase" id="RU004466"/>
    </source>
</evidence>
<dbReference type="SFLD" id="SFLDG01017">
    <property type="entry name" value="Polyprenyl_Transferase_Like"/>
    <property type="match status" value="1"/>
</dbReference>
<dbReference type="InterPro" id="IPR033749">
    <property type="entry name" value="Polyprenyl_synt_CS"/>
</dbReference>
<gene>
    <name evidence="8" type="ORF">EYC98_18110</name>
</gene>
<keyword evidence="6" id="KW-0414">Isoprene biosynthesis</keyword>
<keyword evidence="3 7" id="KW-0808">Transferase</keyword>
<keyword evidence="5" id="KW-0460">Magnesium</keyword>
<name>A0ABT3TKD9_9GAMM</name>
<dbReference type="CDD" id="cd00685">
    <property type="entry name" value="Trans_IPPS_HT"/>
    <property type="match status" value="1"/>
</dbReference>